<evidence type="ECO:0000256" key="5">
    <source>
        <dbReference type="ARBA" id="ARBA00022840"/>
    </source>
</evidence>
<dbReference type="Pfam" id="PF00069">
    <property type="entry name" value="Pkinase"/>
    <property type="match status" value="1"/>
</dbReference>
<dbReference type="InterPro" id="IPR050108">
    <property type="entry name" value="CDK"/>
</dbReference>
<name>A0A0N5D2K5_THECL</name>
<dbReference type="WBParaSite" id="TCLT_0000711901-mRNA-1">
    <property type="protein sequence ID" value="TCLT_0000711901-mRNA-1"/>
    <property type="gene ID" value="TCLT_0000711901"/>
</dbReference>
<protein>
    <submittedName>
        <fullName evidence="10">Protein kinase domain-containing protein</fullName>
    </submittedName>
</protein>
<dbReference type="InterPro" id="IPR017441">
    <property type="entry name" value="Protein_kinase_ATP_BS"/>
</dbReference>
<keyword evidence="1" id="KW-0723">Serine/threonine-protein kinase</keyword>
<dbReference type="PROSITE" id="PS50011">
    <property type="entry name" value="PROTEIN_KINASE_DOM"/>
    <property type="match status" value="1"/>
</dbReference>
<dbReference type="SUPFAM" id="SSF56112">
    <property type="entry name" value="Protein kinase-like (PK-like)"/>
    <property type="match status" value="1"/>
</dbReference>
<evidence type="ECO:0000256" key="3">
    <source>
        <dbReference type="ARBA" id="ARBA00022741"/>
    </source>
</evidence>
<dbReference type="GO" id="GO:0005634">
    <property type="term" value="C:nucleus"/>
    <property type="evidence" value="ECO:0007669"/>
    <property type="project" value="TreeGrafter"/>
</dbReference>
<dbReference type="STRING" id="103827.A0A0N5D2K5"/>
<dbReference type="PROSITE" id="PS00107">
    <property type="entry name" value="PROTEIN_KINASE_ATP"/>
    <property type="match status" value="1"/>
</dbReference>
<dbReference type="FunFam" id="3.30.200.20:FF:000042">
    <property type="entry name" value="Aurora kinase A"/>
    <property type="match status" value="1"/>
</dbReference>
<evidence type="ECO:0000256" key="1">
    <source>
        <dbReference type="ARBA" id="ARBA00022527"/>
    </source>
</evidence>
<dbReference type="AlphaFoldDB" id="A0A0N5D2K5"/>
<proteinExistence type="predicted"/>
<dbReference type="GO" id="GO:0005524">
    <property type="term" value="F:ATP binding"/>
    <property type="evidence" value="ECO:0007669"/>
    <property type="project" value="UniProtKB-UniRule"/>
</dbReference>
<keyword evidence="4" id="KW-0418">Kinase</keyword>
<dbReference type="PANTHER" id="PTHR24056">
    <property type="entry name" value="CELL DIVISION PROTEIN KINASE"/>
    <property type="match status" value="1"/>
</dbReference>
<evidence type="ECO:0000256" key="6">
    <source>
        <dbReference type="PROSITE-ProRule" id="PRU10141"/>
    </source>
</evidence>
<accession>A0A0N5D2K5</accession>
<reference evidence="10" key="1">
    <citation type="submission" date="2017-02" db="UniProtKB">
        <authorList>
            <consortium name="WormBaseParasite"/>
        </authorList>
    </citation>
    <scope>IDENTIFICATION</scope>
</reference>
<dbReference type="OrthoDB" id="1732493at2759"/>
<dbReference type="PROSITE" id="PS00109">
    <property type="entry name" value="PROTEIN_KINASE_TYR"/>
    <property type="match status" value="1"/>
</dbReference>
<keyword evidence="2" id="KW-0808">Transferase</keyword>
<dbReference type="InterPro" id="IPR000719">
    <property type="entry name" value="Prot_kinase_dom"/>
</dbReference>
<evidence type="ECO:0000313" key="10">
    <source>
        <dbReference type="WBParaSite" id="TCLT_0000711901-mRNA-1"/>
    </source>
</evidence>
<dbReference type="OMA" id="CKIALIP"/>
<dbReference type="InterPro" id="IPR011009">
    <property type="entry name" value="Kinase-like_dom_sf"/>
</dbReference>
<evidence type="ECO:0000313" key="9">
    <source>
        <dbReference type="Proteomes" id="UP000276776"/>
    </source>
</evidence>
<feature type="binding site" evidence="6">
    <location>
        <position position="52"/>
    </location>
    <ligand>
        <name>ATP</name>
        <dbReference type="ChEBI" id="CHEBI:30616"/>
    </ligand>
</feature>
<dbReference type="InterPro" id="IPR008266">
    <property type="entry name" value="Tyr_kinase_AS"/>
</dbReference>
<dbReference type="Proteomes" id="UP000276776">
    <property type="component" value="Unassembled WGS sequence"/>
</dbReference>
<keyword evidence="3 6" id="KW-0547">Nucleotide-binding</keyword>
<dbReference type="FunFam" id="1.10.510.10:FF:000624">
    <property type="entry name" value="Mitogen-activated protein kinase"/>
    <property type="match status" value="1"/>
</dbReference>
<evidence type="ECO:0000256" key="2">
    <source>
        <dbReference type="ARBA" id="ARBA00022679"/>
    </source>
</evidence>
<evidence type="ECO:0000313" key="8">
    <source>
        <dbReference type="EMBL" id="VDN04534.1"/>
    </source>
</evidence>
<dbReference type="Gene3D" id="3.30.200.20">
    <property type="entry name" value="Phosphorylase Kinase, domain 1"/>
    <property type="match status" value="1"/>
</dbReference>
<sequence length="325" mass="37452">MDPSTIFGLSNKCTMKGNRLDDYVRIEPLGKGTYGSVYKGVNKRTNKQVAIKRLIIHQFVKDGVPLIASREIAVLKKFHHPNIIQLEDFVLEEDILYIILELMDTNLQTYITCLPEKECMPEPAIKRFLFQILQGVCYCHEKNLLHRDLTPENLLIKNDGTIKIADFSLSIENKYLLKDFYYRPRNKWYWAPELLFGNCIYSLEVDVWSIGCIFAEMVIKSPLFMSYSMTDQAFRILSVLTSPYQDIIIGTENLPMFLKVIPGCEIDYLKELVGKYISADGIRVMRAMLACNSRDRPTVKQILKNPYFSDVDRKKLPAGNYDGSS</sequence>
<keyword evidence="5 6" id="KW-0067">ATP-binding</keyword>
<evidence type="ECO:0000259" key="7">
    <source>
        <dbReference type="PROSITE" id="PS50011"/>
    </source>
</evidence>
<organism evidence="10">
    <name type="scientific">Thelazia callipaeda</name>
    <name type="common">Oriental eyeworm</name>
    <name type="synonym">Parasitic nematode</name>
    <dbReference type="NCBI Taxonomy" id="103827"/>
    <lineage>
        <taxon>Eukaryota</taxon>
        <taxon>Metazoa</taxon>
        <taxon>Ecdysozoa</taxon>
        <taxon>Nematoda</taxon>
        <taxon>Chromadorea</taxon>
        <taxon>Rhabditida</taxon>
        <taxon>Spirurina</taxon>
        <taxon>Spiruromorpha</taxon>
        <taxon>Thelazioidea</taxon>
        <taxon>Thelaziidae</taxon>
        <taxon>Thelazia</taxon>
    </lineage>
</organism>
<dbReference type="EMBL" id="UYYF01004475">
    <property type="protein sequence ID" value="VDN04534.1"/>
    <property type="molecule type" value="Genomic_DNA"/>
</dbReference>
<dbReference type="Gene3D" id="1.10.510.10">
    <property type="entry name" value="Transferase(Phosphotransferase) domain 1"/>
    <property type="match status" value="1"/>
</dbReference>
<reference evidence="8 9" key="2">
    <citation type="submission" date="2018-11" db="EMBL/GenBank/DDBJ databases">
        <authorList>
            <consortium name="Pathogen Informatics"/>
        </authorList>
    </citation>
    <scope>NUCLEOTIDE SEQUENCE [LARGE SCALE GENOMIC DNA]</scope>
</reference>
<keyword evidence="9" id="KW-1185">Reference proteome</keyword>
<dbReference type="GO" id="GO:0004674">
    <property type="term" value="F:protein serine/threonine kinase activity"/>
    <property type="evidence" value="ECO:0007669"/>
    <property type="project" value="UniProtKB-KW"/>
</dbReference>
<feature type="domain" description="Protein kinase" evidence="7">
    <location>
        <begin position="23"/>
        <end position="308"/>
    </location>
</feature>
<evidence type="ECO:0000256" key="4">
    <source>
        <dbReference type="ARBA" id="ARBA00022777"/>
    </source>
</evidence>
<gene>
    <name evidence="8" type="ORF">TCLT_LOCUS7108</name>
</gene>